<feature type="transmembrane region" description="Helical" evidence="5">
    <location>
        <begin position="243"/>
        <end position="262"/>
    </location>
</feature>
<evidence type="ECO:0000259" key="6">
    <source>
        <dbReference type="PROSITE" id="PS50850"/>
    </source>
</evidence>
<feature type="transmembrane region" description="Helical" evidence="5">
    <location>
        <begin position="350"/>
        <end position="373"/>
    </location>
</feature>
<evidence type="ECO:0000313" key="8">
    <source>
        <dbReference type="Proteomes" id="UP001519332"/>
    </source>
</evidence>
<feature type="transmembrane region" description="Helical" evidence="5">
    <location>
        <begin position="149"/>
        <end position="174"/>
    </location>
</feature>
<feature type="transmembrane region" description="Helical" evidence="5">
    <location>
        <begin position="21"/>
        <end position="47"/>
    </location>
</feature>
<dbReference type="Gene3D" id="1.20.1250.20">
    <property type="entry name" value="MFS general substrate transporter like domains"/>
    <property type="match status" value="1"/>
</dbReference>
<protein>
    <submittedName>
        <fullName evidence="7">MFS family permease</fullName>
    </submittedName>
</protein>
<dbReference type="RefSeq" id="WP_209634109.1">
    <property type="nucleotide sequence ID" value="NZ_JAGINW010000001.1"/>
</dbReference>
<evidence type="ECO:0000256" key="5">
    <source>
        <dbReference type="SAM" id="Phobius"/>
    </source>
</evidence>
<name>A0ABS4T707_9PSEU</name>
<evidence type="ECO:0000256" key="3">
    <source>
        <dbReference type="ARBA" id="ARBA00022989"/>
    </source>
</evidence>
<evidence type="ECO:0000256" key="2">
    <source>
        <dbReference type="ARBA" id="ARBA00022692"/>
    </source>
</evidence>
<dbReference type="InterPro" id="IPR020846">
    <property type="entry name" value="MFS_dom"/>
</dbReference>
<keyword evidence="4 5" id="KW-0472">Membrane</keyword>
<dbReference type="Pfam" id="PF07690">
    <property type="entry name" value="MFS_1"/>
    <property type="match status" value="1"/>
</dbReference>
<dbReference type="Gene3D" id="1.20.1720.10">
    <property type="entry name" value="Multidrug resistance protein D"/>
    <property type="match status" value="1"/>
</dbReference>
<feature type="transmembrane region" description="Helical" evidence="5">
    <location>
        <begin position="211"/>
        <end position="231"/>
    </location>
</feature>
<dbReference type="SUPFAM" id="SSF103473">
    <property type="entry name" value="MFS general substrate transporter"/>
    <property type="match status" value="1"/>
</dbReference>
<dbReference type="PANTHER" id="PTHR42718">
    <property type="entry name" value="MAJOR FACILITATOR SUPERFAMILY MULTIDRUG TRANSPORTER MFSC"/>
    <property type="match status" value="1"/>
</dbReference>
<feature type="transmembrane region" description="Helical" evidence="5">
    <location>
        <begin position="180"/>
        <end position="199"/>
    </location>
</feature>
<evidence type="ECO:0000256" key="4">
    <source>
        <dbReference type="ARBA" id="ARBA00023136"/>
    </source>
</evidence>
<evidence type="ECO:0000313" key="7">
    <source>
        <dbReference type="EMBL" id="MBP2320202.1"/>
    </source>
</evidence>
<feature type="domain" description="Major facilitator superfamily (MFS) profile" evidence="6">
    <location>
        <begin position="25"/>
        <end position="475"/>
    </location>
</feature>
<dbReference type="PANTHER" id="PTHR42718:SF39">
    <property type="entry name" value="ACTINORHODIN TRANSPORTER-RELATED"/>
    <property type="match status" value="1"/>
</dbReference>
<feature type="transmembrane region" description="Helical" evidence="5">
    <location>
        <begin position="416"/>
        <end position="440"/>
    </location>
</feature>
<dbReference type="InterPro" id="IPR036259">
    <property type="entry name" value="MFS_trans_sf"/>
</dbReference>
<feature type="transmembrane region" description="Helical" evidence="5">
    <location>
        <begin position="91"/>
        <end position="110"/>
    </location>
</feature>
<gene>
    <name evidence="7" type="ORF">JOF56_000587</name>
</gene>
<feature type="transmembrane region" description="Helical" evidence="5">
    <location>
        <begin position="452"/>
        <end position="470"/>
    </location>
</feature>
<keyword evidence="8" id="KW-1185">Reference proteome</keyword>
<feature type="transmembrane region" description="Helical" evidence="5">
    <location>
        <begin position="116"/>
        <end position="137"/>
    </location>
</feature>
<feature type="transmembrane region" description="Helical" evidence="5">
    <location>
        <begin position="385"/>
        <end position="404"/>
    </location>
</feature>
<keyword evidence="3 5" id="KW-1133">Transmembrane helix</keyword>
<evidence type="ECO:0000256" key="1">
    <source>
        <dbReference type="ARBA" id="ARBA00004651"/>
    </source>
</evidence>
<comment type="subcellular location">
    <subcellularLocation>
        <location evidence="1">Cell membrane</location>
        <topology evidence="1">Multi-pass membrane protein</topology>
    </subcellularLocation>
</comment>
<organism evidence="7 8">
    <name type="scientific">Kibdelosporangium banguiense</name>
    <dbReference type="NCBI Taxonomy" id="1365924"/>
    <lineage>
        <taxon>Bacteria</taxon>
        <taxon>Bacillati</taxon>
        <taxon>Actinomycetota</taxon>
        <taxon>Actinomycetes</taxon>
        <taxon>Pseudonocardiales</taxon>
        <taxon>Pseudonocardiaceae</taxon>
        <taxon>Kibdelosporangium</taxon>
    </lineage>
</organism>
<dbReference type="Proteomes" id="UP001519332">
    <property type="component" value="Unassembled WGS sequence"/>
</dbReference>
<dbReference type="InterPro" id="IPR011701">
    <property type="entry name" value="MFS"/>
</dbReference>
<feature type="transmembrane region" description="Helical" evidence="5">
    <location>
        <begin position="291"/>
        <end position="310"/>
    </location>
</feature>
<feature type="transmembrane region" description="Helical" evidence="5">
    <location>
        <begin position="316"/>
        <end position="338"/>
    </location>
</feature>
<dbReference type="PROSITE" id="PS50850">
    <property type="entry name" value="MFS"/>
    <property type="match status" value="1"/>
</dbReference>
<dbReference type="EMBL" id="JAGINW010000001">
    <property type="protein sequence ID" value="MBP2320202.1"/>
    <property type="molecule type" value="Genomic_DNA"/>
</dbReference>
<reference evidence="7 8" key="1">
    <citation type="submission" date="2021-03" db="EMBL/GenBank/DDBJ databases">
        <title>Sequencing the genomes of 1000 actinobacteria strains.</title>
        <authorList>
            <person name="Klenk H.-P."/>
        </authorList>
    </citation>
    <scope>NUCLEOTIDE SEQUENCE [LARGE SCALE GENOMIC DNA]</scope>
    <source>
        <strain evidence="7 8">DSM 46670</strain>
    </source>
</reference>
<accession>A0ABS4T707</accession>
<comment type="caution">
    <text evidence="7">The sequence shown here is derived from an EMBL/GenBank/DDBJ whole genome shotgun (WGS) entry which is preliminary data.</text>
</comment>
<sequence length="478" mass="49580">MTTPTLRQPVTAVRPGQAGGLTAAGLITILLGAALPILDFFIVNVALPTIDRTLNASASMLELVVAGYGIAYGVLLVLGGRLGDAFGRRRLFMIGLAAFTITSLACGLAPNVGVLVGARIAQGAAAALMLPQVLSTIQATTTGERRSRALGMYGANAGMAMVLGQLLGGLLVAADIAGSSWRPIFLVNVPIGVLGLLLARRNIPETRSPSPADADLAGTLLLGAGLFALLVPLTEGRAMGWPLWTWLLLGASPVAFATLVFVERRMDRAGRVALLPLSVLRMPSMRRGLSLSAPFFLGFGAYMFVAAVTLQDGLHLGPFEAGLALAPMAVAFLVASLVSSRLVSRYGRYVITVGAAIQGTGVTVAILTVLSAWPEITVLNLAPAMAIAGFGQGLMMTTLFRVILSRVPAESAGVGSGSLVTVQQVCLALGVATIGSLFLWLSEPDVLGMRDAFAIVMAIQSVVAVVVCIFSRRLPDPR</sequence>
<feature type="transmembrane region" description="Helical" evidence="5">
    <location>
        <begin position="59"/>
        <end position="79"/>
    </location>
</feature>
<dbReference type="CDD" id="cd17321">
    <property type="entry name" value="MFS_MMR_MDR_like"/>
    <property type="match status" value="1"/>
</dbReference>
<keyword evidence="2 5" id="KW-0812">Transmembrane</keyword>
<proteinExistence type="predicted"/>